<evidence type="ECO:0000313" key="1">
    <source>
        <dbReference type="EMBL" id="GAA2113801.1"/>
    </source>
</evidence>
<evidence type="ECO:0000313" key="2">
    <source>
        <dbReference type="Proteomes" id="UP001500575"/>
    </source>
</evidence>
<name>A0ABP5JDR5_9ACTN</name>
<protein>
    <recommendedName>
        <fullName evidence="3">Flp pilus-assembly TadG-like N-terminal domain-containing protein</fullName>
    </recommendedName>
</protein>
<dbReference type="EMBL" id="BAAAQQ010000001">
    <property type="protein sequence ID" value="GAA2113801.1"/>
    <property type="molecule type" value="Genomic_DNA"/>
</dbReference>
<organism evidence="1 2">
    <name type="scientific">Nocardioides bigeumensis</name>
    <dbReference type="NCBI Taxonomy" id="433657"/>
    <lineage>
        <taxon>Bacteria</taxon>
        <taxon>Bacillati</taxon>
        <taxon>Actinomycetota</taxon>
        <taxon>Actinomycetes</taxon>
        <taxon>Propionibacteriales</taxon>
        <taxon>Nocardioidaceae</taxon>
        <taxon>Nocardioides</taxon>
    </lineage>
</organism>
<proteinExistence type="predicted"/>
<keyword evidence="2" id="KW-1185">Reference proteome</keyword>
<gene>
    <name evidence="1" type="ORF">GCM10009843_01870</name>
</gene>
<sequence>MTVFMALTMTLLMVAAAMVLDFGLVRVDRQIDRSAADSATLAGLHSLDTGHGVAHPYPAVCAAVRYLKANSPRFADVSESTGWMNGLGVSTADGCSDVVLRNKVCSPTDKATWAKWRWTGSYGGLSLDVTIESGYSFAGSNWSEDTLPASSPDTGEATQQGCDQLAVTVNQRRRPGLGSLATSSDLATRMRSVGRVKAVAGDMSPAMLLLQQTGCPVLRTGSNSGGSFVHVLGAVSSNGVSQAGTIHSDSDGVGCTGGSNSNVYIGGATDGIVSYAAPTVSNPTSPDPLKPGVITSVAAANGLALNVVRDSLSNVHGSSALRGGVSTGGINTEVAPRPLVTRKLVDERYFPGVSTAISGATGVFSTGATGPPSGWVTFPSPVDPCKPTPAQVAALSLTAASRLYVNCSGKFVGDSAGLTLNAGTVYFRGWLNPSSTLRLPNAHHVYVGNHMNNANAIDLGNNTALEANTAGNVSTSTSLCAAGQTSSRAVLFVRSGSVKQTGGLLRLCRTTTFMMGGSNTGCVPTTTGTAPTATPCPLINSGRGTGQFTQTGGDIDWTAPDTLDITSDPATTTPLPAAIAAWGNANGPEDLALWAESGTNSSDTYNMAGGGIFNVRGVFMTPNAKPFILSGGSTMNLINAQFIATSIELNGTGTNITMSVDPNSAVTLPALGIVGLVR</sequence>
<evidence type="ECO:0008006" key="3">
    <source>
        <dbReference type="Google" id="ProtNLM"/>
    </source>
</evidence>
<accession>A0ABP5JDR5</accession>
<dbReference type="RefSeq" id="WP_344301626.1">
    <property type="nucleotide sequence ID" value="NZ_BAAAQQ010000001.1"/>
</dbReference>
<dbReference type="Proteomes" id="UP001500575">
    <property type="component" value="Unassembled WGS sequence"/>
</dbReference>
<comment type="caution">
    <text evidence="1">The sequence shown here is derived from an EMBL/GenBank/DDBJ whole genome shotgun (WGS) entry which is preliminary data.</text>
</comment>
<reference evidence="2" key="1">
    <citation type="journal article" date="2019" name="Int. J. Syst. Evol. Microbiol.">
        <title>The Global Catalogue of Microorganisms (GCM) 10K type strain sequencing project: providing services to taxonomists for standard genome sequencing and annotation.</title>
        <authorList>
            <consortium name="The Broad Institute Genomics Platform"/>
            <consortium name="The Broad Institute Genome Sequencing Center for Infectious Disease"/>
            <person name="Wu L."/>
            <person name="Ma J."/>
        </authorList>
    </citation>
    <scope>NUCLEOTIDE SEQUENCE [LARGE SCALE GENOMIC DNA]</scope>
    <source>
        <strain evidence="2">JCM 16021</strain>
    </source>
</reference>